<dbReference type="Pfam" id="PF04548">
    <property type="entry name" value="AIG1"/>
    <property type="match status" value="4"/>
</dbReference>
<accession>A0AAW0NCS5</accession>
<feature type="domain" description="AIG1-type G" evidence="5">
    <location>
        <begin position="393"/>
        <end position="584"/>
    </location>
</feature>
<evidence type="ECO:0000256" key="4">
    <source>
        <dbReference type="SAM" id="MobiDB-lite"/>
    </source>
</evidence>
<evidence type="ECO:0000259" key="5">
    <source>
        <dbReference type="PROSITE" id="PS51720"/>
    </source>
</evidence>
<dbReference type="PROSITE" id="PS51720">
    <property type="entry name" value="G_AIG1"/>
    <property type="match status" value="2"/>
</dbReference>
<keyword evidence="7" id="KW-1185">Reference proteome</keyword>
<comment type="caution">
    <text evidence="6">The sequence shown here is derived from an EMBL/GenBank/DDBJ whole genome shotgun (WGS) entry which is preliminary data.</text>
</comment>
<feature type="region of interest" description="Disordered" evidence="4">
    <location>
        <begin position="1115"/>
        <end position="1184"/>
    </location>
</feature>
<keyword evidence="2" id="KW-0547">Nucleotide-binding</keyword>
<dbReference type="GO" id="GO:0005525">
    <property type="term" value="F:GTP binding"/>
    <property type="evidence" value="ECO:0007669"/>
    <property type="project" value="UniProtKB-KW"/>
</dbReference>
<dbReference type="PANTHER" id="PTHR10903:SF188">
    <property type="entry name" value="GTPASE IMAP FAMILY MEMBER 2-LIKE-RELATED"/>
    <property type="match status" value="1"/>
</dbReference>
<evidence type="ECO:0000256" key="1">
    <source>
        <dbReference type="ARBA" id="ARBA00008535"/>
    </source>
</evidence>
<organism evidence="6 7">
    <name type="scientific">Mugilogobius chulae</name>
    <name type="common">yellowstripe goby</name>
    <dbReference type="NCBI Taxonomy" id="88201"/>
    <lineage>
        <taxon>Eukaryota</taxon>
        <taxon>Metazoa</taxon>
        <taxon>Chordata</taxon>
        <taxon>Craniata</taxon>
        <taxon>Vertebrata</taxon>
        <taxon>Euteleostomi</taxon>
        <taxon>Actinopterygii</taxon>
        <taxon>Neopterygii</taxon>
        <taxon>Teleostei</taxon>
        <taxon>Neoteleostei</taxon>
        <taxon>Acanthomorphata</taxon>
        <taxon>Gobiaria</taxon>
        <taxon>Gobiiformes</taxon>
        <taxon>Gobioidei</taxon>
        <taxon>Gobiidae</taxon>
        <taxon>Gobionellinae</taxon>
        <taxon>Mugilogobius</taxon>
    </lineage>
</organism>
<name>A0AAW0NCS5_9GOBI</name>
<proteinExistence type="inferred from homology"/>
<reference evidence="7" key="1">
    <citation type="submission" date="2024-04" db="EMBL/GenBank/DDBJ databases">
        <title>Salinicola lusitanus LLJ914,a marine bacterium isolated from the Okinawa Trough.</title>
        <authorList>
            <person name="Li J."/>
        </authorList>
    </citation>
    <scope>NUCLEOTIDE SEQUENCE [LARGE SCALE GENOMIC DNA]</scope>
</reference>
<gene>
    <name evidence="6" type="ORF">WMY93_022167</name>
</gene>
<feature type="domain" description="AIG1-type G" evidence="5">
    <location>
        <begin position="607"/>
        <end position="813"/>
    </location>
</feature>
<dbReference type="CDD" id="cd01852">
    <property type="entry name" value="AIG1"/>
    <property type="match status" value="1"/>
</dbReference>
<evidence type="ECO:0000256" key="3">
    <source>
        <dbReference type="ARBA" id="ARBA00023134"/>
    </source>
</evidence>
<evidence type="ECO:0000313" key="6">
    <source>
        <dbReference type="EMBL" id="KAK7896842.1"/>
    </source>
</evidence>
<feature type="compositionally biased region" description="Basic and acidic residues" evidence="4">
    <location>
        <begin position="1154"/>
        <end position="1179"/>
    </location>
</feature>
<dbReference type="SUPFAM" id="SSF52540">
    <property type="entry name" value="P-loop containing nucleoside triphosphate hydrolases"/>
    <property type="match status" value="2"/>
</dbReference>
<dbReference type="PANTHER" id="PTHR10903">
    <property type="entry name" value="GTPASE, IMAP FAMILY MEMBER-RELATED"/>
    <property type="match status" value="1"/>
</dbReference>
<dbReference type="EMBL" id="JBBPFD010000015">
    <property type="protein sequence ID" value="KAK7896842.1"/>
    <property type="molecule type" value="Genomic_DNA"/>
</dbReference>
<sequence>MALQAASPLTRRWSKEQPPDCECFVESLLVGKDTSKRNKSQCPIKGSALGNKKLIVINTPDLLHPDLTEEELTEKIEEFAAASEPGPHVLLLVLQPEDFSSQQQERLQKVLEKFNENSFDHSMVLILSDREESVTKNTPLGKIISECRYRHMWMKNFTEEETEVKNFKLAELFSRLGQIVKENRCYYLTYEVFSSDDREQLAKWIPTEKVQKAGLSASLVTSQVSETTNLDIRILLFGKREDKKKHLSLFITGAKSVWLRNLVTVVKTAADLFSRSVEEVTEEIKSSVSACPPGPNVLLLLVRPSDFSDKNRETLKFILTLLGSNALKHSIFICTHTEQMTTAANSLLRDCEFRLYNMPDKNLSGLMEVIETMIQTNKGSFVTVAEDFCKEIKMSLNLVLCGRRGAGKTSVADTILGQRSSSENSSSECIKRQRELHGRWLTIVEMPSLCGSSAQTAMEQCFNSISLCDPDGVHAFVLVLPLNPLNDEDKAEFQFLQDILGPRVDAFTVVLFTVESDPSAEAYTEYVRQNKDLQELCQNCGGRYIIFNIKDQQQVPQILNEVQSLTKEKNMPPSYTKQMFVQTQIEKIAALQSNCSSTESRLVSEPAQSLRIVLIGKTGSGKSRSGNTILGQEKFCWDLSHASVTKQCQKAVGEVDGRRVEVVDTPGLFDSTMSNYEVNEEMLKCISLLAPGPHVFLLVLNIGRFTPEEKETLNLIKKGFGKDAEKFTIVLFTRVDDVEEVGLFLEEYINTKTDDSCKKLISDCGNRCHLFNNKEKDTEKKSTQVKELIKKIDDVVKANGGGCYTSEMLLEAEAAIQKETQRLLKEQELELRREMEQMEEKYKLEMKEIQQRMEEQIEKERQERDKELKELEVNIKRERSLRAEEQKKREEEAQHRKEQDKARRQEYEQKLQELEMESKQSFDRKLQENRSKMENDREAWEEERRQWWETRYKQDEIRRQEEHSRLEKLEQEYKNKLEMYRIKKEEEDQNRHEQEEKQRKELQDRHDRQVEELKRTYEEEARKKAEEFNDFKLKKEIDFAALIDKHLQEVTGLKEEIQQGQEDYKSLQKLTSHKETTLKSEIEGHHKKHKTQMIDLAILVLKKKKENSNKIRELQNKHQQELIKSKKDVEEKFKQKEKEENRKLLTTQQLEMGDLERETKEENLEPRKKELSTEHEEQLKQLQSDLWSQQKQELEKQMEELEQKHVQEMNLFTETLLRKHEEEQNKLIQELEQRQKQETWVLLKKAGESEVQVEQLRMRHQQEMNDIKRKMLPEEEWCSVL</sequence>
<keyword evidence="3" id="KW-0342">GTP-binding</keyword>
<dbReference type="Gene3D" id="3.40.50.300">
    <property type="entry name" value="P-loop containing nucleotide triphosphate hydrolases"/>
    <property type="match status" value="4"/>
</dbReference>
<dbReference type="InterPro" id="IPR045058">
    <property type="entry name" value="GIMA/IAN/Toc"/>
</dbReference>
<feature type="region of interest" description="Disordered" evidence="4">
    <location>
        <begin position="980"/>
        <end position="1008"/>
    </location>
</feature>
<protein>
    <recommendedName>
        <fullName evidence="5">AIG1-type G domain-containing protein</fullName>
    </recommendedName>
</protein>
<dbReference type="Proteomes" id="UP001460270">
    <property type="component" value="Unassembled WGS sequence"/>
</dbReference>
<evidence type="ECO:0000313" key="7">
    <source>
        <dbReference type="Proteomes" id="UP001460270"/>
    </source>
</evidence>
<dbReference type="InterPro" id="IPR006703">
    <property type="entry name" value="G_AIG1"/>
</dbReference>
<dbReference type="FunFam" id="3.40.50.300:FF:000366">
    <property type="entry name" value="GTPase, IMAP family member 2"/>
    <property type="match status" value="1"/>
</dbReference>
<feature type="region of interest" description="Disordered" evidence="4">
    <location>
        <begin position="881"/>
        <end position="940"/>
    </location>
</feature>
<evidence type="ECO:0000256" key="2">
    <source>
        <dbReference type="ARBA" id="ARBA00022741"/>
    </source>
</evidence>
<comment type="similarity">
    <text evidence="1">Belongs to the TRAFAC class TrmE-Era-EngA-EngB-Septin-like GTPase superfamily. AIG1/Toc34/Toc159-like paraseptin GTPase family. IAN subfamily.</text>
</comment>
<dbReference type="InterPro" id="IPR027417">
    <property type="entry name" value="P-loop_NTPase"/>
</dbReference>
<feature type="compositionally biased region" description="Basic and acidic residues" evidence="4">
    <location>
        <begin position="1115"/>
        <end position="1143"/>
    </location>
</feature>